<feature type="transmembrane region" description="Helical" evidence="2">
    <location>
        <begin position="142"/>
        <end position="166"/>
    </location>
</feature>
<keyword evidence="2" id="KW-0472">Membrane</keyword>
<organism evidence="4 5">
    <name type="scientific">Meripilus lineatus</name>
    <dbReference type="NCBI Taxonomy" id="2056292"/>
    <lineage>
        <taxon>Eukaryota</taxon>
        <taxon>Fungi</taxon>
        <taxon>Dikarya</taxon>
        <taxon>Basidiomycota</taxon>
        <taxon>Agaricomycotina</taxon>
        <taxon>Agaricomycetes</taxon>
        <taxon>Polyporales</taxon>
        <taxon>Meripilaceae</taxon>
        <taxon>Meripilus</taxon>
    </lineage>
</organism>
<proteinExistence type="predicted"/>
<evidence type="ECO:0000313" key="4">
    <source>
        <dbReference type="EMBL" id="KAJ3483050.1"/>
    </source>
</evidence>
<gene>
    <name evidence="4" type="ORF">NLI96_g6570</name>
</gene>
<feature type="transmembrane region" description="Helical" evidence="2">
    <location>
        <begin position="60"/>
        <end position="81"/>
    </location>
</feature>
<dbReference type="AlphaFoldDB" id="A0AAD5V0M4"/>
<protein>
    <recommendedName>
        <fullName evidence="3">DUF6533 domain-containing protein</fullName>
    </recommendedName>
</protein>
<dbReference type="EMBL" id="JANAWD010000244">
    <property type="protein sequence ID" value="KAJ3483050.1"/>
    <property type="molecule type" value="Genomic_DNA"/>
</dbReference>
<evidence type="ECO:0000259" key="3">
    <source>
        <dbReference type="Pfam" id="PF20151"/>
    </source>
</evidence>
<sequence length="317" mass="35693">MQVYDHSLTFADEVAFIWPERWSLGKVLFFLARYPPYADLAIFITELMAKRPTERWCRNMFLAAAWLNLIGISITEFILFLRTWALWNRNTRVLIAMIILGGTAFPAAGFVLTNFILDVQFTAISTISPELSGCFVSGRSRMIYLDFIILMVYETVIVTLTVIIGFRHYREDFHHSNFLQSFFKDGILYYLYLFMFTVANVVIPIASPREPVQFLIELQRIMHSICAVRILLHIREIKRSHDPSSTAGESTSMPSTTLDTGVILDTIDGPGGLMTFTSRSNAPFERGEGSGEGDVVRGPSGSTGIELVPMAHVTQGP</sequence>
<keyword evidence="2" id="KW-0812">Transmembrane</keyword>
<accession>A0AAD5V0M4</accession>
<dbReference type="Proteomes" id="UP001212997">
    <property type="component" value="Unassembled WGS sequence"/>
</dbReference>
<feature type="transmembrane region" description="Helical" evidence="2">
    <location>
        <begin position="187"/>
        <end position="206"/>
    </location>
</feature>
<name>A0AAD5V0M4_9APHY</name>
<keyword evidence="2" id="KW-1133">Transmembrane helix</keyword>
<evidence type="ECO:0000256" key="2">
    <source>
        <dbReference type="SAM" id="Phobius"/>
    </source>
</evidence>
<evidence type="ECO:0000256" key="1">
    <source>
        <dbReference type="SAM" id="MobiDB-lite"/>
    </source>
</evidence>
<comment type="caution">
    <text evidence="4">The sequence shown here is derived from an EMBL/GenBank/DDBJ whole genome shotgun (WGS) entry which is preliminary data.</text>
</comment>
<dbReference type="InterPro" id="IPR045340">
    <property type="entry name" value="DUF6533"/>
</dbReference>
<dbReference type="Pfam" id="PF20151">
    <property type="entry name" value="DUF6533"/>
    <property type="match status" value="1"/>
</dbReference>
<reference evidence="4" key="1">
    <citation type="submission" date="2022-07" db="EMBL/GenBank/DDBJ databases">
        <title>Genome Sequence of Physisporinus lineatus.</title>
        <authorList>
            <person name="Buettner E."/>
        </authorList>
    </citation>
    <scope>NUCLEOTIDE SEQUENCE</scope>
    <source>
        <strain evidence="4">VT162</strain>
    </source>
</reference>
<evidence type="ECO:0000313" key="5">
    <source>
        <dbReference type="Proteomes" id="UP001212997"/>
    </source>
</evidence>
<feature type="domain" description="DUF6533" evidence="3">
    <location>
        <begin position="3"/>
        <end position="36"/>
    </location>
</feature>
<feature type="transmembrane region" description="Helical" evidence="2">
    <location>
        <begin position="93"/>
        <end position="117"/>
    </location>
</feature>
<feature type="region of interest" description="Disordered" evidence="1">
    <location>
        <begin position="280"/>
        <end position="305"/>
    </location>
</feature>
<keyword evidence="5" id="KW-1185">Reference proteome</keyword>